<evidence type="ECO:0000256" key="3">
    <source>
        <dbReference type="ARBA" id="ARBA00011984"/>
    </source>
</evidence>
<dbReference type="GO" id="GO:0005525">
    <property type="term" value="F:GTP binding"/>
    <property type="evidence" value="ECO:0007669"/>
    <property type="project" value="UniProtKB-KW"/>
</dbReference>
<dbReference type="InterPro" id="IPR041841">
    <property type="entry name" value="Rsr1"/>
</dbReference>
<dbReference type="FunCoup" id="I2GXN0">
    <property type="interactions" value="275"/>
</dbReference>
<feature type="compositionally biased region" description="Basic residues" evidence="14">
    <location>
        <begin position="336"/>
        <end position="346"/>
    </location>
</feature>
<dbReference type="AlphaFoldDB" id="I2GXN0"/>
<evidence type="ECO:0000256" key="12">
    <source>
        <dbReference type="ARBA" id="ARBA00048098"/>
    </source>
</evidence>
<dbReference type="SMART" id="SM00175">
    <property type="entry name" value="RAB"/>
    <property type="match status" value="1"/>
</dbReference>
<comment type="subcellular location">
    <subcellularLocation>
        <location evidence="1">Cell membrane</location>
        <topology evidence="1">Lipid-anchor</topology>
        <orientation evidence="1">Cytoplasmic side</orientation>
    </subcellularLocation>
</comment>
<dbReference type="PROSITE" id="PS51420">
    <property type="entry name" value="RHO"/>
    <property type="match status" value="1"/>
</dbReference>
<dbReference type="GO" id="GO:2000114">
    <property type="term" value="P:regulation of establishment of cell polarity"/>
    <property type="evidence" value="ECO:0007669"/>
    <property type="project" value="EnsemblFungi"/>
</dbReference>
<dbReference type="GO" id="GO:0007264">
    <property type="term" value="P:small GTPase-mediated signal transduction"/>
    <property type="evidence" value="ECO:0007669"/>
    <property type="project" value="EnsemblFungi"/>
</dbReference>
<dbReference type="STRING" id="1071380.I2GXN0"/>
<protein>
    <recommendedName>
        <fullName evidence="13">Ras-related protein RSR1</fullName>
        <ecNumber evidence="3">3.6.5.2</ecNumber>
    </recommendedName>
</protein>
<feature type="compositionally biased region" description="Low complexity" evidence="14">
    <location>
        <begin position="314"/>
        <end position="335"/>
    </location>
</feature>
<keyword evidence="4" id="KW-1003">Cell membrane</keyword>
<evidence type="ECO:0000256" key="5">
    <source>
        <dbReference type="ARBA" id="ARBA00022481"/>
    </source>
</evidence>
<feature type="compositionally biased region" description="Low complexity" evidence="14">
    <location>
        <begin position="188"/>
        <end position="206"/>
    </location>
</feature>
<dbReference type="Pfam" id="PF00071">
    <property type="entry name" value="Ras"/>
    <property type="match status" value="1"/>
</dbReference>
<keyword evidence="7" id="KW-0378">Hydrolase</keyword>
<dbReference type="InParanoid" id="I2GXN0"/>
<evidence type="ECO:0000313" key="16">
    <source>
        <dbReference type="Proteomes" id="UP000002866"/>
    </source>
</evidence>
<evidence type="ECO:0000256" key="11">
    <source>
        <dbReference type="ARBA" id="ARBA00023289"/>
    </source>
</evidence>
<evidence type="ECO:0000256" key="1">
    <source>
        <dbReference type="ARBA" id="ARBA00004342"/>
    </source>
</evidence>
<dbReference type="Gene3D" id="3.40.50.300">
    <property type="entry name" value="P-loop containing nucleotide triphosphate hydrolases"/>
    <property type="match status" value="1"/>
</dbReference>
<dbReference type="InterPro" id="IPR027417">
    <property type="entry name" value="P-loop_NTPase"/>
</dbReference>
<evidence type="ECO:0000256" key="9">
    <source>
        <dbReference type="ARBA" id="ARBA00023136"/>
    </source>
</evidence>
<evidence type="ECO:0000256" key="6">
    <source>
        <dbReference type="ARBA" id="ARBA00022741"/>
    </source>
</evidence>
<keyword evidence="9" id="KW-0472">Membrane</keyword>
<sequence length="346" mass="38025">MSRMRDYKLVVLGAGGVGKSCLTVQFVQGVYLDTYDPTIEDSYRKNIEIDNKQFSLEILDTAGVAQFTAMRELYIKSGMGFLLVYSVTDRQSLQELMELREQVLRIKDMDHVPMVLIGNKADLIDERVVPVEEGIALSGEWGKVPFYETSALLRSNVDEVFVDLVRQILRDELAAQQEVRTHGHSAIGNGVNNRSNSSRSVLTNNNASSRQQNSPKPQYSPSQNSPQLASNSMHHNSTSSNINRSGAGGRKPSGSANGIPSSPQRLQTQQSINSNINTANNTRTQAPKTQNGSSSNGTRSNSQTNKPIRRTAESAKATTNKLKTNLKSSSTLSSSQKKKKKDCILM</sequence>
<dbReference type="GO" id="GO:0007121">
    <property type="term" value="P:bipolar cellular bud site selection"/>
    <property type="evidence" value="ECO:0007669"/>
    <property type="project" value="EnsemblFungi"/>
</dbReference>
<keyword evidence="8" id="KW-0342">GTP-binding</keyword>
<feature type="compositionally biased region" description="Low complexity" evidence="14">
    <location>
        <begin position="230"/>
        <end position="243"/>
    </location>
</feature>
<dbReference type="GO" id="GO:0000131">
    <property type="term" value="C:incipient cellular bud site"/>
    <property type="evidence" value="ECO:0007669"/>
    <property type="project" value="EnsemblFungi"/>
</dbReference>
<evidence type="ECO:0000313" key="15">
    <source>
        <dbReference type="EMBL" id="CCH58882.1"/>
    </source>
</evidence>
<dbReference type="GO" id="GO:0000755">
    <property type="term" value="P:cytogamy"/>
    <property type="evidence" value="ECO:0007669"/>
    <property type="project" value="EnsemblFungi"/>
</dbReference>
<dbReference type="Proteomes" id="UP000002866">
    <property type="component" value="Chromosome 2"/>
</dbReference>
<evidence type="ECO:0000256" key="2">
    <source>
        <dbReference type="ARBA" id="ARBA00008344"/>
    </source>
</evidence>
<feature type="compositionally biased region" description="Polar residues" evidence="14">
    <location>
        <begin position="254"/>
        <end position="268"/>
    </location>
</feature>
<keyword evidence="16" id="KW-1185">Reference proteome</keyword>
<dbReference type="NCBIfam" id="TIGR00231">
    <property type="entry name" value="small_GTP"/>
    <property type="match status" value="1"/>
</dbReference>
<proteinExistence type="inferred from homology"/>
<feature type="compositionally biased region" description="Low complexity" evidence="14">
    <location>
        <begin position="269"/>
        <end position="282"/>
    </location>
</feature>
<reference evidence="15 16" key="1">
    <citation type="journal article" date="2011" name="Proc. Natl. Acad. Sci. U.S.A.">
        <title>Evolutionary erosion of yeast sex chromosomes by mating-type switching accidents.</title>
        <authorList>
            <person name="Gordon J.L."/>
            <person name="Armisen D."/>
            <person name="Proux-Wera E."/>
            <person name="Oheigeartaigh S.S."/>
            <person name="Byrne K.P."/>
            <person name="Wolfe K.H."/>
        </authorList>
    </citation>
    <scope>NUCLEOTIDE SEQUENCE [LARGE SCALE GENOMIC DNA]</scope>
    <source>
        <strain evidence="16">ATCC 34711 / CBS 6284 / DSM 70876 / NBRC 10599 / NRRL Y-10934 / UCD 77-7</strain>
    </source>
</reference>
<dbReference type="CDD" id="cd04177">
    <property type="entry name" value="RSR1"/>
    <property type="match status" value="1"/>
</dbReference>
<dbReference type="KEGG" id="tbl:TBLA_0B00370"/>
<accession>I2GXN0</accession>
<dbReference type="PROSITE" id="PS51419">
    <property type="entry name" value="RAB"/>
    <property type="match status" value="1"/>
</dbReference>
<dbReference type="SMART" id="SM00173">
    <property type="entry name" value="RAS"/>
    <property type="match status" value="1"/>
</dbReference>
<dbReference type="SUPFAM" id="SSF52540">
    <property type="entry name" value="P-loop containing nucleoside triphosphate hydrolases"/>
    <property type="match status" value="1"/>
</dbReference>
<feature type="compositionally biased region" description="Polar residues" evidence="14">
    <location>
        <begin position="207"/>
        <end position="229"/>
    </location>
</feature>
<dbReference type="HOGENOM" id="CLU_041217_9_0_1"/>
<dbReference type="GeneID" id="14494670"/>
<dbReference type="EMBL" id="HE806317">
    <property type="protein sequence ID" value="CCH58882.1"/>
    <property type="molecule type" value="Genomic_DNA"/>
</dbReference>
<evidence type="ECO:0000256" key="4">
    <source>
        <dbReference type="ARBA" id="ARBA00022475"/>
    </source>
</evidence>
<evidence type="ECO:0000256" key="10">
    <source>
        <dbReference type="ARBA" id="ARBA00023288"/>
    </source>
</evidence>
<comment type="similarity">
    <text evidence="2">Belongs to the small GTPase superfamily. Ras family.</text>
</comment>
<dbReference type="OrthoDB" id="5976022at2759"/>
<dbReference type="PANTHER" id="PTHR24070">
    <property type="entry name" value="RAS, DI-RAS, AND RHEB FAMILY MEMBERS OF SMALL GTPASE SUPERFAMILY"/>
    <property type="match status" value="1"/>
</dbReference>
<dbReference type="InterPro" id="IPR020849">
    <property type="entry name" value="Small_GTPase_Ras-type"/>
</dbReference>
<name>I2GXN0_HENB6</name>
<dbReference type="GO" id="GO:0007120">
    <property type="term" value="P:axial cellular bud site selection"/>
    <property type="evidence" value="ECO:0007669"/>
    <property type="project" value="EnsemblFungi"/>
</dbReference>
<dbReference type="OMA" id="ISHAMGM"/>
<dbReference type="GO" id="GO:0003925">
    <property type="term" value="F:G protein activity"/>
    <property type="evidence" value="ECO:0007669"/>
    <property type="project" value="UniProtKB-EC"/>
</dbReference>
<dbReference type="GO" id="GO:0035025">
    <property type="term" value="P:positive regulation of Rho protein signal transduction"/>
    <property type="evidence" value="ECO:0007669"/>
    <property type="project" value="EnsemblFungi"/>
</dbReference>
<keyword evidence="6" id="KW-0547">Nucleotide-binding</keyword>
<dbReference type="RefSeq" id="XP_004178401.1">
    <property type="nucleotide sequence ID" value="XM_004178353.1"/>
</dbReference>
<dbReference type="InterPro" id="IPR005225">
    <property type="entry name" value="Small_GTP-bd"/>
</dbReference>
<dbReference type="GO" id="GO:0005935">
    <property type="term" value="C:cellular bud neck"/>
    <property type="evidence" value="ECO:0007669"/>
    <property type="project" value="EnsemblFungi"/>
</dbReference>
<dbReference type="FunFam" id="3.40.50.300:FF:000631">
    <property type="entry name" value="Ras small monomeric GTPase"/>
    <property type="match status" value="1"/>
</dbReference>
<dbReference type="GO" id="GO:0032507">
    <property type="term" value="P:maintenance of protein location in cell"/>
    <property type="evidence" value="ECO:0007669"/>
    <property type="project" value="EnsemblFungi"/>
</dbReference>
<dbReference type="GO" id="GO:0005886">
    <property type="term" value="C:plasma membrane"/>
    <property type="evidence" value="ECO:0007669"/>
    <property type="project" value="UniProtKB-SubCell"/>
</dbReference>
<dbReference type="EC" id="3.6.5.2" evidence="3"/>
<keyword evidence="11" id="KW-0636">Prenylation</keyword>
<dbReference type="GO" id="GO:0005774">
    <property type="term" value="C:vacuolar membrane"/>
    <property type="evidence" value="ECO:0007669"/>
    <property type="project" value="EnsemblFungi"/>
</dbReference>
<organism evidence="15 16">
    <name type="scientific">Henningerozyma blattae (strain ATCC 34711 / CBS 6284 / DSM 70876 / NBRC 10599 / NRRL Y-10934 / UCD 77-7)</name>
    <name type="common">Yeast</name>
    <name type="synonym">Tetrapisispora blattae</name>
    <dbReference type="NCBI Taxonomy" id="1071380"/>
    <lineage>
        <taxon>Eukaryota</taxon>
        <taxon>Fungi</taxon>
        <taxon>Dikarya</taxon>
        <taxon>Ascomycota</taxon>
        <taxon>Saccharomycotina</taxon>
        <taxon>Saccharomycetes</taxon>
        <taxon>Saccharomycetales</taxon>
        <taxon>Saccharomycetaceae</taxon>
        <taxon>Henningerozyma</taxon>
    </lineage>
</organism>
<dbReference type="PROSITE" id="PS51421">
    <property type="entry name" value="RAS"/>
    <property type="match status" value="1"/>
</dbReference>
<comment type="catalytic activity">
    <reaction evidence="12">
        <text>GTP + H2O = GDP + phosphate + H(+)</text>
        <dbReference type="Rhea" id="RHEA:19669"/>
        <dbReference type="ChEBI" id="CHEBI:15377"/>
        <dbReference type="ChEBI" id="CHEBI:15378"/>
        <dbReference type="ChEBI" id="CHEBI:37565"/>
        <dbReference type="ChEBI" id="CHEBI:43474"/>
        <dbReference type="ChEBI" id="CHEBI:58189"/>
        <dbReference type="EC" id="3.6.5.2"/>
    </reaction>
</comment>
<dbReference type="SMART" id="SM00174">
    <property type="entry name" value="RHO"/>
    <property type="match status" value="1"/>
</dbReference>
<evidence type="ECO:0000256" key="14">
    <source>
        <dbReference type="SAM" id="MobiDB-lite"/>
    </source>
</evidence>
<dbReference type="GO" id="GO:0045184">
    <property type="term" value="P:establishment of protein localization"/>
    <property type="evidence" value="ECO:0007669"/>
    <property type="project" value="EnsemblFungi"/>
</dbReference>
<evidence type="ECO:0000256" key="7">
    <source>
        <dbReference type="ARBA" id="ARBA00022801"/>
    </source>
</evidence>
<keyword evidence="10" id="KW-0449">Lipoprotein</keyword>
<dbReference type="GO" id="GO:0032153">
    <property type="term" value="C:cell division site"/>
    <property type="evidence" value="ECO:0007669"/>
    <property type="project" value="EnsemblFungi"/>
</dbReference>
<dbReference type="PRINTS" id="PR00449">
    <property type="entry name" value="RASTRNSFRMNG"/>
</dbReference>
<keyword evidence="5" id="KW-0488">Methylation</keyword>
<evidence type="ECO:0000256" key="8">
    <source>
        <dbReference type="ARBA" id="ARBA00023134"/>
    </source>
</evidence>
<dbReference type="InterPro" id="IPR001806">
    <property type="entry name" value="Small_GTPase"/>
</dbReference>
<feature type="compositionally biased region" description="Low complexity" evidence="14">
    <location>
        <begin position="289"/>
        <end position="305"/>
    </location>
</feature>
<dbReference type="eggNOG" id="KOG0395">
    <property type="taxonomic scope" value="Eukaryota"/>
</dbReference>
<evidence type="ECO:0000256" key="13">
    <source>
        <dbReference type="ARBA" id="ARBA00072720"/>
    </source>
</evidence>
<gene>
    <name evidence="15" type="primary">TBLA0B00370</name>
    <name evidence="15" type="ORF">TBLA_0B00370</name>
</gene>
<feature type="region of interest" description="Disordered" evidence="14">
    <location>
        <begin position="179"/>
        <end position="346"/>
    </location>
</feature>